<dbReference type="PANTHER" id="PTHR39639:SF1">
    <property type="entry name" value="DUF262 DOMAIN-CONTAINING PROTEIN"/>
    <property type="match status" value="1"/>
</dbReference>
<name>A0ABX0I8V3_9FLAO</name>
<dbReference type="RefSeq" id="WP_166235625.1">
    <property type="nucleotide sequence ID" value="NZ_JAAJBV010000002.1"/>
</dbReference>
<dbReference type="InterPro" id="IPR003615">
    <property type="entry name" value="HNH_nuc"/>
</dbReference>
<feature type="domain" description="GmrSD restriction endonucleases N-terminal" evidence="1">
    <location>
        <begin position="58"/>
        <end position="200"/>
    </location>
</feature>
<evidence type="ECO:0000259" key="1">
    <source>
        <dbReference type="Pfam" id="PF03235"/>
    </source>
</evidence>
<evidence type="ECO:0000259" key="2">
    <source>
        <dbReference type="Pfam" id="PF13395"/>
    </source>
</evidence>
<dbReference type="Proteomes" id="UP000761423">
    <property type="component" value="Unassembled WGS sequence"/>
</dbReference>
<evidence type="ECO:0000313" key="3">
    <source>
        <dbReference type="EMBL" id="NHM03609.1"/>
    </source>
</evidence>
<gene>
    <name evidence="3" type="ORF">G4L40_02690</name>
</gene>
<dbReference type="EMBL" id="JAAJBV010000002">
    <property type="protein sequence ID" value="NHM03609.1"/>
    <property type="molecule type" value="Genomic_DNA"/>
</dbReference>
<protein>
    <submittedName>
        <fullName evidence="3">DUF262 domain-containing protein</fullName>
    </submittedName>
</protein>
<dbReference type="PANTHER" id="PTHR39639">
    <property type="entry name" value="CHROMOSOME 16, WHOLE GENOME SHOTGUN SEQUENCE"/>
    <property type="match status" value="1"/>
</dbReference>
<dbReference type="InterPro" id="IPR004919">
    <property type="entry name" value="GmrSD_N"/>
</dbReference>
<dbReference type="CDD" id="cd00085">
    <property type="entry name" value="HNHc"/>
    <property type="match status" value="1"/>
</dbReference>
<sequence>MNTKSNSNIENDEWSDDDLLDLQNEFDTNEELELSEEDNRKIIWQAKDFSIREFHSMHQDGDIDLQPDYQRKYVATPAIASKLIESVLMDVPIPVVYLAEEQNETYSVIDGQQRLTTFISFLSGKYPDRTDFKLTGLNVLKELNKKTFAQLDKEQQNKIKKTTLHTIIIKKESNEDIKFEIFERLNTGSIKLNEDEIRNTVYRGNYVKLLGELEQDSTFHFLVSKDNYKKRMIYRGMILRFFALSEKTYLNYKPSMKQFCNKELRDNRNFSAAKEKEYRERFLHVVDLVKVVFGETAFRRYVPIDENTDKGGWIKTRLNMALFDIQMCGFVNYSKNEVLQHADYIREAMLDLMSNNQEFIESILIQTSDKNILKKRFKIWYEKLDEIIGDKSYQQRIFPYSIKKRLFEENPVCALSGQQILAIEDSEVDHIVPFSKGGKTEYANAQLVLRYFNRAKKNNTEYNVGNN</sequence>
<organism evidence="3 4">
    <name type="scientific">Flavobacterium celericrescens</name>
    <dbReference type="NCBI Taxonomy" id="2709780"/>
    <lineage>
        <taxon>Bacteria</taxon>
        <taxon>Pseudomonadati</taxon>
        <taxon>Bacteroidota</taxon>
        <taxon>Flavobacteriia</taxon>
        <taxon>Flavobacteriales</taxon>
        <taxon>Flavobacteriaceae</taxon>
        <taxon>Flavobacterium</taxon>
    </lineage>
</organism>
<proteinExistence type="predicted"/>
<comment type="caution">
    <text evidence="3">The sequence shown here is derived from an EMBL/GenBank/DDBJ whole genome shotgun (WGS) entry which is preliminary data.</text>
</comment>
<reference evidence="3 4" key="1">
    <citation type="submission" date="2020-02" db="EMBL/GenBank/DDBJ databases">
        <authorList>
            <person name="Chen W.-M."/>
        </authorList>
    </citation>
    <scope>NUCLEOTIDE SEQUENCE [LARGE SCALE GENOMIC DNA]</scope>
    <source>
        <strain evidence="3 4">TWA-26</strain>
    </source>
</reference>
<keyword evidence="4" id="KW-1185">Reference proteome</keyword>
<dbReference type="Gene3D" id="1.10.30.50">
    <property type="match status" value="1"/>
</dbReference>
<feature type="domain" description="HNH nuclease" evidence="2">
    <location>
        <begin position="418"/>
        <end position="461"/>
    </location>
</feature>
<evidence type="ECO:0000313" key="4">
    <source>
        <dbReference type="Proteomes" id="UP000761423"/>
    </source>
</evidence>
<dbReference type="Pfam" id="PF03235">
    <property type="entry name" value="GmrSD_N"/>
    <property type="match status" value="1"/>
</dbReference>
<accession>A0ABX0I8V3</accession>
<dbReference type="Pfam" id="PF13395">
    <property type="entry name" value="HNH_4"/>
    <property type="match status" value="1"/>
</dbReference>